<evidence type="ECO:0000256" key="3">
    <source>
        <dbReference type="ARBA" id="ARBA00023136"/>
    </source>
</evidence>
<dbReference type="InterPro" id="IPR012944">
    <property type="entry name" value="SusD_RagB_dom"/>
</dbReference>
<proteinExistence type="predicted"/>
<name>A0A9E2SG74_9BACT</name>
<dbReference type="InterPro" id="IPR033985">
    <property type="entry name" value="SusD-like_N"/>
</dbReference>
<evidence type="ECO:0000256" key="1">
    <source>
        <dbReference type="ARBA" id="ARBA00004442"/>
    </source>
</evidence>
<keyword evidence="2" id="KW-0732">Signal</keyword>
<dbReference type="AlphaFoldDB" id="A0A9E2SG74"/>
<sequence length="512" mass="58270">MKSIFSKLGILLIIIGSFASGCKKFLTVTPIDQMTGNEFWSSKQDVEAFSLGTYNTFRDFTCKNCFFPGTGDLRMAPVQWNTKATTSRNYINYLSNNNLKTLLNPALLSSSDQWWVTYGGFGFGNIQKWNSFYQMIQSANIMYKQVGSVPTLSEDDKLYYQAEAVFQRCLAYFFMVRIYGDVPYYTDAYHESNMPRTNMVTVLQSCIKDMGGVQQNLPWTYADPSLRGVRAMRGGALALMMHMNMWLAGFDEANKTDYYKQVDSLGAQILASKAYTLLPIENTKEIFKGRTTESLFEVPQNLNYNEQFPQASTYFDLVLRAPFKSVIPYSYIIYDTKFLNTIYPTVDNQDKRKTLWFTNGLNAGAADFTFSKFVNVFGRPGEDVNSDDDMIVFRLADAILLRAEACANIGKKDDAIAMLNMVRSRAGALLEDPSIADDKFQDDIFYERCKELMGEGHYYYDLIRTKRILDPAKAFGKFMTGEAFRAGAWTWPLDPSAKTNNSAIILNTYWSQ</sequence>
<organism evidence="7 8">
    <name type="scientific">Pinibacter aurantiacus</name>
    <dbReference type="NCBI Taxonomy" id="2851599"/>
    <lineage>
        <taxon>Bacteria</taxon>
        <taxon>Pseudomonadati</taxon>
        <taxon>Bacteroidota</taxon>
        <taxon>Chitinophagia</taxon>
        <taxon>Chitinophagales</taxon>
        <taxon>Chitinophagaceae</taxon>
        <taxon>Pinibacter</taxon>
    </lineage>
</organism>
<evidence type="ECO:0000256" key="2">
    <source>
        <dbReference type="ARBA" id="ARBA00022729"/>
    </source>
</evidence>
<evidence type="ECO:0000259" key="5">
    <source>
        <dbReference type="Pfam" id="PF07980"/>
    </source>
</evidence>
<evidence type="ECO:0000259" key="6">
    <source>
        <dbReference type="Pfam" id="PF14322"/>
    </source>
</evidence>
<gene>
    <name evidence="7" type="ORF">KTO63_22260</name>
</gene>
<comment type="caution">
    <text evidence="7">The sequence shown here is derived from an EMBL/GenBank/DDBJ whole genome shotgun (WGS) entry which is preliminary data.</text>
</comment>
<dbReference type="RefSeq" id="WP_217794163.1">
    <property type="nucleotide sequence ID" value="NZ_JAHSPG010000016.1"/>
</dbReference>
<keyword evidence="4" id="KW-0998">Cell outer membrane</keyword>
<reference evidence="7" key="1">
    <citation type="submission" date="2021-06" db="EMBL/GenBank/DDBJ databases">
        <authorList>
            <person name="Huq M.A."/>
        </authorList>
    </citation>
    <scope>NUCLEOTIDE SEQUENCE</scope>
    <source>
        <strain evidence="7">MAH-26</strain>
    </source>
</reference>
<keyword evidence="8" id="KW-1185">Reference proteome</keyword>
<evidence type="ECO:0000313" key="8">
    <source>
        <dbReference type="Proteomes" id="UP000812270"/>
    </source>
</evidence>
<dbReference type="EMBL" id="JAHSPG010000016">
    <property type="protein sequence ID" value="MBV4359905.1"/>
    <property type="molecule type" value="Genomic_DNA"/>
</dbReference>
<evidence type="ECO:0000313" key="7">
    <source>
        <dbReference type="EMBL" id="MBV4359905.1"/>
    </source>
</evidence>
<dbReference type="PROSITE" id="PS51257">
    <property type="entry name" value="PROKAR_LIPOPROTEIN"/>
    <property type="match status" value="1"/>
</dbReference>
<dbReference type="Pfam" id="PF07980">
    <property type="entry name" value="SusD_RagB"/>
    <property type="match status" value="1"/>
</dbReference>
<accession>A0A9E2SG74</accession>
<keyword evidence="3" id="KW-0472">Membrane</keyword>
<comment type="subcellular location">
    <subcellularLocation>
        <location evidence="1">Cell outer membrane</location>
    </subcellularLocation>
</comment>
<dbReference type="Proteomes" id="UP000812270">
    <property type="component" value="Unassembled WGS sequence"/>
</dbReference>
<feature type="domain" description="RagB/SusD" evidence="5">
    <location>
        <begin position="382"/>
        <end position="468"/>
    </location>
</feature>
<dbReference type="CDD" id="cd08977">
    <property type="entry name" value="SusD"/>
    <property type="match status" value="1"/>
</dbReference>
<evidence type="ECO:0000256" key="4">
    <source>
        <dbReference type="ARBA" id="ARBA00023237"/>
    </source>
</evidence>
<dbReference type="Pfam" id="PF14322">
    <property type="entry name" value="SusD-like_3"/>
    <property type="match status" value="1"/>
</dbReference>
<protein>
    <submittedName>
        <fullName evidence="7">RagB/SusD family nutrient uptake outer membrane protein</fullName>
    </submittedName>
</protein>
<feature type="domain" description="SusD-like N-terminal" evidence="6">
    <location>
        <begin position="125"/>
        <end position="222"/>
    </location>
</feature>
<dbReference type="GO" id="GO:0009279">
    <property type="term" value="C:cell outer membrane"/>
    <property type="evidence" value="ECO:0007669"/>
    <property type="project" value="UniProtKB-SubCell"/>
</dbReference>